<feature type="region of interest" description="Disordered" evidence="1">
    <location>
        <begin position="281"/>
        <end position="318"/>
    </location>
</feature>
<comment type="caution">
    <text evidence="3">The sequence shown here is derived from an EMBL/GenBank/DDBJ whole genome shotgun (WGS) entry which is preliminary data.</text>
</comment>
<dbReference type="SMART" id="SM00829">
    <property type="entry name" value="PKS_ER"/>
    <property type="match status" value="1"/>
</dbReference>
<organism evidence="3 4">
    <name type="scientific">Escovopsis weberi</name>
    <dbReference type="NCBI Taxonomy" id="150374"/>
    <lineage>
        <taxon>Eukaryota</taxon>
        <taxon>Fungi</taxon>
        <taxon>Dikarya</taxon>
        <taxon>Ascomycota</taxon>
        <taxon>Pezizomycotina</taxon>
        <taxon>Sordariomycetes</taxon>
        <taxon>Hypocreomycetidae</taxon>
        <taxon>Hypocreales</taxon>
        <taxon>Hypocreaceae</taxon>
        <taxon>Escovopsis</taxon>
    </lineage>
</organism>
<dbReference type="OrthoDB" id="10257049at2759"/>
<dbReference type="Pfam" id="PF08240">
    <property type="entry name" value="ADH_N"/>
    <property type="match status" value="1"/>
</dbReference>
<dbReference type="Gene3D" id="3.90.180.10">
    <property type="entry name" value="Medium-chain alcohol dehydrogenases, catalytic domain"/>
    <property type="match status" value="3"/>
</dbReference>
<dbReference type="PANTHER" id="PTHR43677:SF4">
    <property type="entry name" value="QUINONE OXIDOREDUCTASE-LIKE PROTEIN 2"/>
    <property type="match status" value="1"/>
</dbReference>
<dbReference type="InterPro" id="IPR013154">
    <property type="entry name" value="ADH-like_N"/>
</dbReference>
<dbReference type="SUPFAM" id="SSF50129">
    <property type="entry name" value="GroES-like"/>
    <property type="match status" value="1"/>
</dbReference>
<dbReference type="EMBL" id="LGSR01000022">
    <property type="protein sequence ID" value="KOS17686.1"/>
    <property type="molecule type" value="Genomic_DNA"/>
</dbReference>
<dbReference type="AlphaFoldDB" id="A0A0M8MR81"/>
<dbReference type="Gene3D" id="3.40.50.720">
    <property type="entry name" value="NAD(P)-binding Rossmann-like Domain"/>
    <property type="match status" value="1"/>
</dbReference>
<feature type="compositionally biased region" description="Low complexity" evidence="1">
    <location>
        <begin position="97"/>
        <end position="124"/>
    </location>
</feature>
<dbReference type="InterPro" id="IPR011032">
    <property type="entry name" value="GroES-like_sf"/>
</dbReference>
<feature type="region of interest" description="Disordered" evidence="1">
    <location>
        <begin position="97"/>
        <end position="182"/>
    </location>
</feature>
<feature type="compositionally biased region" description="Acidic residues" evidence="1">
    <location>
        <begin position="125"/>
        <end position="145"/>
    </location>
</feature>
<dbReference type="STRING" id="150374.A0A0M8MR81"/>
<dbReference type="InterPro" id="IPR051397">
    <property type="entry name" value="Zn-ADH-like_protein"/>
</dbReference>
<feature type="compositionally biased region" description="Pro residues" evidence="1">
    <location>
        <begin position="284"/>
        <end position="293"/>
    </location>
</feature>
<proteinExistence type="predicted"/>
<evidence type="ECO:0000256" key="1">
    <source>
        <dbReference type="SAM" id="MobiDB-lite"/>
    </source>
</evidence>
<dbReference type="SUPFAM" id="SSF51735">
    <property type="entry name" value="NAD(P)-binding Rossmann-fold domains"/>
    <property type="match status" value="1"/>
</dbReference>
<feature type="compositionally biased region" description="Basic and acidic residues" evidence="1">
    <location>
        <begin position="151"/>
        <end position="165"/>
    </location>
</feature>
<dbReference type="GO" id="GO:0016491">
    <property type="term" value="F:oxidoreductase activity"/>
    <property type="evidence" value="ECO:0007669"/>
    <property type="project" value="InterPro"/>
</dbReference>
<accession>A0A0M8MR81</accession>
<protein>
    <submittedName>
        <fullName evidence="3">Quinone oxidoreductase-like protein 2-like protein</fullName>
    </submittedName>
</protein>
<reference evidence="3 4" key="1">
    <citation type="submission" date="2015-07" db="EMBL/GenBank/DDBJ databases">
        <title>The genome of the fungus Escovopsis weberi, a specialized disease agent of ant agriculture.</title>
        <authorList>
            <person name="de Man T.J."/>
            <person name="Stajich J.E."/>
            <person name="Kubicek C.P."/>
            <person name="Chenthamara K."/>
            <person name="Atanasova L."/>
            <person name="Druzhinina I.S."/>
            <person name="Birnbaum S."/>
            <person name="Barribeau S.M."/>
            <person name="Teiling C."/>
            <person name="Suen G."/>
            <person name="Currie C."/>
            <person name="Gerardo N.M."/>
        </authorList>
    </citation>
    <scope>NUCLEOTIDE SEQUENCE [LARGE SCALE GENOMIC DNA]</scope>
</reference>
<gene>
    <name evidence="3" type="ORF">ESCO_002519</name>
</gene>
<dbReference type="InterPro" id="IPR036291">
    <property type="entry name" value="NAD(P)-bd_dom_sf"/>
</dbReference>
<dbReference type="PANTHER" id="PTHR43677">
    <property type="entry name" value="SHORT-CHAIN DEHYDROGENASE/REDUCTASE"/>
    <property type="match status" value="1"/>
</dbReference>
<evidence type="ECO:0000313" key="3">
    <source>
        <dbReference type="EMBL" id="KOS17686.1"/>
    </source>
</evidence>
<dbReference type="Pfam" id="PF00107">
    <property type="entry name" value="ADH_zinc_N"/>
    <property type="match status" value="1"/>
</dbReference>
<feature type="domain" description="Enoyl reductase (ER)" evidence="2">
    <location>
        <begin position="11"/>
        <end position="472"/>
    </location>
</feature>
<evidence type="ECO:0000313" key="4">
    <source>
        <dbReference type="Proteomes" id="UP000053831"/>
    </source>
</evidence>
<keyword evidence="4" id="KW-1185">Reference proteome</keyword>
<evidence type="ECO:0000259" key="2">
    <source>
        <dbReference type="SMART" id="SM00829"/>
    </source>
</evidence>
<dbReference type="GO" id="GO:0005739">
    <property type="term" value="C:mitochondrion"/>
    <property type="evidence" value="ECO:0007669"/>
    <property type="project" value="TreeGrafter"/>
</dbReference>
<sequence>MRAVQVRRYVKSPQDLTVKRLPDPIPRPDEYTIEISAAAANLSDLLQIQGHYQNQPPFPFIAGSEFAGTVVATPQRRRLKTIHLRRRRIIKRDDNDAISNNGNIIINNNTNNISNVNSSSSSSNNDDDDDSRDGDDDDDETESNDSSESGTTRESKTRYVDGRDSFDDEYHEEEVDSGSEYEPFPVGTRVFGAAQGAFATKVCVPAIGLRHIPDGWSFRSAAGLFSAVPTAYAALVARAKVREGDYVLVHAAAGSVGLASIQIAKAYGARVIAMVSPARAAPRPRTPMTPMTPPSGHRAGFSAAPAHPAASSPRGAVTTTVNRKSRAALLFGADHVLSYDEPDWPAKVRALTPRERGVDVVIDPVGLVERSIKCTAWNGRVLVVGFAGGAAERIAAAGVLLKNISLMGVYWGGYYMHERHVVDEVWEGIMRLVADGKIKPMEYCDEEFVGLVQVKEALLKLSKRETWGKVVIRIPKERMKSKL</sequence>
<feature type="compositionally biased region" description="Acidic residues" evidence="1">
    <location>
        <begin position="166"/>
        <end position="179"/>
    </location>
</feature>
<dbReference type="Proteomes" id="UP000053831">
    <property type="component" value="Unassembled WGS sequence"/>
</dbReference>
<name>A0A0M8MR81_ESCWE</name>
<dbReference type="CDD" id="cd08241">
    <property type="entry name" value="QOR1"/>
    <property type="match status" value="1"/>
</dbReference>
<dbReference type="InterPro" id="IPR013149">
    <property type="entry name" value="ADH-like_C"/>
</dbReference>
<dbReference type="InterPro" id="IPR020843">
    <property type="entry name" value="ER"/>
</dbReference>
<feature type="compositionally biased region" description="Low complexity" evidence="1">
    <location>
        <begin position="298"/>
        <end position="316"/>
    </location>
</feature>